<gene>
    <name evidence="1" type="ORF">NNO07_17025</name>
</gene>
<proteinExistence type="predicted"/>
<comment type="caution">
    <text evidence="1">The sequence shown here is derived from an EMBL/GenBank/DDBJ whole genome shotgun (WGS) entry which is preliminary data.</text>
</comment>
<evidence type="ECO:0000313" key="1">
    <source>
        <dbReference type="EMBL" id="MDA8484774.1"/>
    </source>
</evidence>
<protein>
    <submittedName>
        <fullName evidence="1">Uncharacterized protein</fullName>
    </submittedName>
</protein>
<reference evidence="1 2" key="1">
    <citation type="submission" date="2022-07" db="EMBL/GenBank/DDBJ databases">
        <title>Genome Analysis of Selected Gammaproteobacteria from Nigerian Food snails.</title>
        <authorList>
            <person name="Okafor A.C."/>
        </authorList>
    </citation>
    <scope>NUCLEOTIDE SEQUENCE [LARGE SCALE GENOMIC DNA]</scope>
    <source>
        <strain evidence="1 2">Awg 2</strain>
    </source>
</reference>
<organism evidence="1 2">
    <name type="scientific">Metapseudomonas resinovorans</name>
    <name type="common">Pseudomonas resinovorans</name>
    <dbReference type="NCBI Taxonomy" id="53412"/>
    <lineage>
        <taxon>Bacteria</taxon>
        <taxon>Pseudomonadati</taxon>
        <taxon>Pseudomonadota</taxon>
        <taxon>Gammaproteobacteria</taxon>
        <taxon>Pseudomonadales</taxon>
        <taxon>Pseudomonadaceae</taxon>
        <taxon>Metapseudomonas</taxon>
    </lineage>
</organism>
<sequence>ALWECMRSYMEIGPEAVPKCNFEGKASGKGLIGWFFSLMFDAIRALLKGDIVAAFKDVFFTFCLGAPLGFYLQERKLLPPPDLADPAIVEWSNPLPPEQWALRSPELDAAIRQRETELAAQQTRPAT</sequence>
<accession>A0ABT4Y7B9</accession>
<dbReference type="Proteomes" id="UP001211689">
    <property type="component" value="Unassembled WGS sequence"/>
</dbReference>
<name>A0ABT4Y7B9_METRE</name>
<keyword evidence="2" id="KW-1185">Reference proteome</keyword>
<evidence type="ECO:0000313" key="2">
    <source>
        <dbReference type="Proteomes" id="UP001211689"/>
    </source>
</evidence>
<feature type="non-terminal residue" evidence="1">
    <location>
        <position position="1"/>
    </location>
</feature>
<dbReference type="EMBL" id="JANEWF010000020">
    <property type="protein sequence ID" value="MDA8484774.1"/>
    <property type="molecule type" value="Genomic_DNA"/>
</dbReference>